<dbReference type="STRING" id="742823.HMPREF9465_01722"/>
<dbReference type="SUPFAM" id="SSF51182">
    <property type="entry name" value="RmlC-like cupins"/>
    <property type="match status" value="1"/>
</dbReference>
<evidence type="ECO:0000256" key="7">
    <source>
        <dbReference type="RuleBase" id="RU364069"/>
    </source>
</evidence>
<dbReference type="InterPro" id="IPR011051">
    <property type="entry name" value="RmlC_Cupin_sf"/>
</dbReference>
<comment type="similarity">
    <text evidence="7">Belongs to the dTDP-4-dehydrorhamnose 3,5-epimerase family.</text>
</comment>
<dbReference type="eggNOG" id="COG1898">
    <property type="taxonomic scope" value="Bacteria"/>
</dbReference>
<dbReference type="Proteomes" id="UP000005835">
    <property type="component" value="Unassembled WGS sequence"/>
</dbReference>
<dbReference type="EMBL" id="ADMG01000037">
    <property type="protein sequence ID" value="EKB30675.1"/>
    <property type="molecule type" value="Genomic_DNA"/>
</dbReference>
<comment type="function">
    <text evidence="2 7">Catalyzes the epimerization of the C3' and C5'positions of dTDP-6-deoxy-D-xylo-4-hexulose, forming dTDP-6-deoxy-L-lyxo-4-hexulose.</text>
</comment>
<dbReference type="GO" id="GO:0005829">
    <property type="term" value="C:cytosol"/>
    <property type="evidence" value="ECO:0007669"/>
    <property type="project" value="TreeGrafter"/>
</dbReference>
<evidence type="ECO:0000256" key="2">
    <source>
        <dbReference type="ARBA" id="ARBA00001997"/>
    </source>
</evidence>
<dbReference type="InterPro" id="IPR014710">
    <property type="entry name" value="RmlC-like_jellyroll"/>
</dbReference>
<organism evidence="8 9">
    <name type="scientific">Sutterella wadsworthensis 2_1_59BFAA</name>
    <dbReference type="NCBI Taxonomy" id="742823"/>
    <lineage>
        <taxon>Bacteria</taxon>
        <taxon>Pseudomonadati</taxon>
        <taxon>Pseudomonadota</taxon>
        <taxon>Betaproteobacteria</taxon>
        <taxon>Burkholderiales</taxon>
        <taxon>Sutterellaceae</taxon>
        <taxon>Sutterella</taxon>
    </lineage>
</organism>
<dbReference type="OrthoDB" id="9800680at2"/>
<sequence>MTTQLHVTALGLPGVLLLKSIVHADARGSFTQSWQAADWRAAGVDIAFMQDNLVCNARRGTLRGMHWQREPHAQAKAVQCVRGALLDVVADVRPESSLFGRWISVELKAGEGESLYVPAGYAHGYVTTEDDTIVLYKVDKPWVPGSEASCRWNDPTLNIDWRCENPILSEKDAAAPFLLP</sequence>
<gene>
    <name evidence="8" type="ORF">HMPREF9465_01722</name>
</gene>
<dbReference type="PANTHER" id="PTHR21047:SF2">
    <property type="entry name" value="THYMIDINE DIPHOSPHO-4-KETO-RHAMNOSE 3,5-EPIMERASE"/>
    <property type="match status" value="1"/>
</dbReference>
<evidence type="ECO:0000256" key="3">
    <source>
        <dbReference type="ARBA" id="ARBA00012098"/>
    </source>
</evidence>
<dbReference type="Gene3D" id="2.60.120.10">
    <property type="entry name" value="Jelly Rolls"/>
    <property type="match status" value="1"/>
</dbReference>
<evidence type="ECO:0000256" key="1">
    <source>
        <dbReference type="ARBA" id="ARBA00001298"/>
    </source>
</evidence>
<feature type="site" description="Participates in a stacking interaction with the thymidine ring of dTDP-4-oxo-6-deoxyglucose" evidence="6">
    <location>
        <position position="142"/>
    </location>
</feature>
<evidence type="ECO:0000256" key="4">
    <source>
        <dbReference type="ARBA" id="ARBA00019595"/>
    </source>
</evidence>
<dbReference type="PATRIC" id="fig|742823.3.peg.1717"/>
<dbReference type="PANTHER" id="PTHR21047">
    <property type="entry name" value="DTDP-6-DEOXY-D-GLUCOSE-3,5 EPIMERASE"/>
    <property type="match status" value="1"/>
</dbReference>
<keyword evidence="9" id="KW-1185">Reference proteome</keyword>
<evidence type="ECO:0000313" key="8">
    <source>
        <dbReference type="EMBL" id="EKB30675.1"/>
    </source>
</evidence>
<proteinExistence type="inferred from homology"/>
<evidence type="ECO:0000256" key="6">
    <source>
        <dbReference type="PIRSR" id="PIRSR600888-3"/>
    </source>
</evidence>
<dbReference type="InterPro" id="IPR000888">
    <property type="entry name" value="RmlC-like"/>
</dbReference>
<dbReference type="CDD" id="cd00438">
    <property type="entry name" value="cupin_RmlC"/>
    <property type="match status" value="1"/>
</dbReference>
<name>K1JGG1_9BURK</name>
<reference evidence="8 9" key="1">
    <citation type="submission" date="2012-05" db="EMBL/GenBank/DDBJ databases">
        <title>The Genome Sequence of Sutterella wadsworthensis 2_1_59BFAA.</title>
        <authorList>
            <consortium name="The Broad Institute Genome Sequencing Platform"/>
            <person name="Earl A."/>
            <person name="Ward D."/>
            <person name="Feldgarden M."/>
            <person name="Gevers D."/>
            <person name="Daigneault M."/>
            <person name="Strauss J."/>
            <person name="Allen-Vercoe E."/>
            <person name="Walker B."/>
            <person name="Young S.K."/>
            <person name="Zeng Q."/>
            <person name="Gargeya S."/>
            <person name="Fitzgerald M."/>
            <person name="Haas B."/>
            <person name="Abouelleil A."/>
            <person name="Alvarado L."/>
            <person name="Arachchi H.M."/>
            <person name="Berlin A.M."/>
            <person name="Chapman S.B."/>
            <person name="Goldberg J."/>
            <person name="Griggs A."/>
            <person name="Gujja S."/>
            <person name="Hansen M."/>
            <person name="Howarth C."/>
            <person name="Imamovic A."/>
            <person name="Larimer J."/>
            <person name="McCowen C."/>
            <person name="Montmayeur A."/>
            <person name="Murphy C."/>
            <person name="Neiman D."/>
            <person name="Pearson M."/>
            <person name="Priest M."/>
            <person name="Roberts A."/>
            <person name="Saif S."/>
            <person name="Shea T."/>
            <person name="Sisk P."/>
            <person name="Sykes S."/>
            <person name="Wortman J."/>
            <person name="Nusbaum C."/>
            <person name="Birren B."/>
        </authorList>
    </citation>
    <scope>NUCLEOTIDE SEQUENCE [LARGE SCALE GENOMIC DNA]</scope>
    <source>
        <strain evidence="8 9">2_1_59BFAA</strain>
    </source>
</reference>
<dbReference type="GO" id="GO:0019305">
    <property type="term" value="P:dTDP-rhamnose biosynthetic process"/>
    <property type="evidence" value="ECO:0007669"/>
    <property type="project" value="UniProtKB-UniRule"/>
</dbReference>
<dbReference type="Pfam" id="PF00908">
    <property type="entry name" value="dTDP_sugar_isom"/>
    <property type="match status" value="1"/>
</dbReference>
<comment type="subunit">
    <text evidence="7">Homodimer.</text>
</comment>
<dbReference type="RefSeq" id="WP_005436100.1">
    <property type="nucleotide sequence ID" value="NZ_JH815518.1"/>
</dbReference>
<protein>
    <recommendedName>
        <fullName evidence="4 7">dTDP-4-dehydrorhamnose 3,5-epimerase</fullName>
        <ecNumber evidence="3 7">5.1.3.13</ecNumber>
    </recommendedName>
    <alternativeName>
        <fullName evidence="7">Thymidine diphospho-4-keto-rhamnose 3,5-epimerase</fullName>
    </alternativeName>
</protein>
<dbReference type="AlphaFoldDB" id="K1JGG1"/>
<comment type="catalytic activity">
    <reaction evidence="1 7">
        <text>dTDP-4-dehydro-6-deoxy-alpha-D-glucose = dTDP-4-dehydro-beta-L-rhamnose</text>
        <dbReference type="Rhea" id="RHEA:16969"/>
        <dbReference type="ChEBI" id="CHEBI:57649"/>
        <dbReference type="ChEBI" id="CHEBI:62830"/>
        <dbReference type="EC" id="5.1.3.13"/>
    </reaction>
</comment>
<accession>K1JGG1</accession>
<comment type="caution">
    <text evidence="8">The sequence shown here is derived from an EMBL/GenBank/DDBJ whole genome shotgun (WGS) entry which is preliminary data.</text>
</comment>
<dbReference type="UniPathway" id="UPA00124"/>
<keyword evidence="7" id="KW-0413">Isomerase</keyword>
<evidence type="ECO:0000256" key="5">
    <source>
        <dbReference type="PIRSR" id="PIRSR600888-1"/>
    </source>
</evidence>
<dbReference type="HOGENOM" id="CLU_090940_1_1_4"/>
<dbReference type="NCBIfam" id="TIGR01221">
    <property type="entry name" value="rmlC"/>
    <property type="match status" value="1"/>
</dbReference>
<dbReference type="EC" id="5.1.3.13" evidence="3 7"/>
<comment type="pathway">
    <text evidence="7">Carbohydrate biosynthesis; dTDP-L-rhamnose biosynthesis.</text>
</comment>
<dbReference type="GO" id="GO:0008830">
    <property type="term" value="F:dTDP-4-dehydrorhamnose 3,5-epimerase activity"/>
    <property type="evidence" value="ECO:0007669"/>
    <property type="project" value="UniProtKB-UniRule"/>
</dbReference>
<feature type="active site" description="Proton acceptor" evidence="5">
    <location>
        <position position="66"/>
    </location>
</feature>
<dbReference type="GO" id="GO:0000271">
    <property type="term" value="P:polysaccharide biosynthetic process"/>
    <property type="evidence" value="ECO:0007669"/>
    <property type="project" value="TreeGrafter"/>
</dbReference>
<evidence type="ECO:0000313" key="9">
    <source>
        <dbReference type="Proteomes" id="UP000005835"/>
    </source>
</evidence>
<feature type="active site" description="Proton donor" evidence="5">
    <location>
        <position position="136"/>
    </location>
</feature>